<dbReference type="Pfam" id="PF17852">
    <property type="entry name" value="Dynein_AAA_lid"/>
    <property type="match status" value="1"/>
</dbReference>
<dbReference type="Pfam" id="PF03028">
    <property type="entry name" value="Dynein_heavy"/>
    <property type="match status" value="1"/>
</dbReference>
<dbReference type="InterPro" id="IPR041466">
    <property type="entry name" value="Dynein_AAA5_ext"/>
</dbReference>
<evidence type="ECO:0000256" key="10">
    <source>
        <dbReference type="ARBA" id="ARBA00023069"/>
    </source>
</evidence>
<keyword evidence="4" id="KW-0493">Microtubule</keyword>
<dbReference type="FunFam" id="3.20.180.20:FF:000001">
    <property type="entry name" value="Dynein axonemal heavy chain 5"/>
    <property type="match status" value="1"/>
</dbReference>
<feature type="domain" description="AAA+ ATPase" evidence="16">
    <location>
        <begin position="1558"/>
        <end position="1697"/>
    </location>
</feature>
<comment type="subcellular location">
    <subcellularLocation>
        <location evidence="1">Cytoplasm</location>
        <location evidence="1">Cytoskeleton</location>
        <location evidence="1">Cilium axoneme</location>
    </subcellularLocation>
</comment>
<evidence type="ECO:0000256" key="12">
    <source>
        <dbReference type="ARBA" id="ARBA00023212"/>
    </source>
</evidence>
<keyword evidence="7" id="KW-0067">ATP-binding</keyword>
<dbReference type="Proteomes" id="UP000688137">
    <property type="component" value="Unassembled WGS sequence"/>
</dbReference>
<dbReference type="GO" id="GO:0008569">
    <property type="term" value="F:minus-end-directed microtubule motor activity"/>
    <property type="evidence" value="ECO:0007669"/>
    <property type="project" value="InterPro"/>
</dbReference>
<evidence type="ECO:0000256" key="2">
    <source>
        <dbReference type="ARBA" id="ARBA00008887"/>
    </source>
</evidence>
<dbReference type="InterPro" id="IPR035706">
    <property type="entry name" value="AAA_9"/>
</dbReference>
<dbReference type="InterPro" id="IPR024317">
    <property type="entry name" value="Dynein_heavy_chain_D4_dom"/>
</dbReference>
<dbReference type="Pfam" id="PF08393">
    <property type="entry name" value="DHC_N2"/>
    <property type="match status" value="1"/>
</dbReference>
<evidence type="ECO:0000256" key="6">
    <source>
        <dbReference type="ARBA" id="ARBA00022741"/>
    </source>
</evidence>
<dbReference type="FunFam" id="3.40.50.300:FF:000362">
    <property type="entry name" value="Dynein, axonemal, heavy chain 6"/>
    <property type="match status" value="1"/>
</dbReference>
<dbReference type="InterPro" id="IPR026983">
    <property type="entry name" value="DHC"/>
</dbReference>
<dbReference type="Pfam" id="PF12774">
    <property type="entry name" value="AAA_6"/>
    <property type="match status" value="1"/>
</dbReference>
<feature type="region of interest" description="Disordered" evidence="15">
    <location>
        <begin position="64"/>
        <end position="91"/>
    </location>
</feature>
<feature type="compositionally biased region" description="Low complexity" evidence="15">
    <location>
        <begin position="588"/>
        <end position="598"/>
    </location>
</feature>
<dbReference type="FunFam" id="1.10.8.720:FF:000001">
    <property type="entry name" value="dynein heavy chain 7, axonemal"/>
    <property type="match status" value="1"/>
</dbReference>
<keyword evidence="9 14" id="KW-0175">Coiled coil</keyword>
<keyword evidence="11" id="KW-0505">Motor protein</keyword>
<feature type="region of interest" description="Disordered" evidence="15">
    <location>
        <begin position="175"/>
        <end position="194"/>
    </location>
</feature>
<dbReference type="InterPro" id="IPR041658">
    <property type="entry name" value="AAA_lid_11"/>
</dbReference>
<keyword evidence="3" id="KW-0963">Cytoplasm</keyword>
<name>A0A8S1P9Z4_PARPR</name>
<dbReference type="InterPro" id="IPR024743">
    <property type="entry name" value="Dynein_HC_stalk"/>
</dbReference>
<dbReference type="EMBL" id="CAJJDM010000114">
    <property type="protein sequence ID" value="CAD8099920.1"/>
    <property type="molecule type" value="Genomic_DNA"/>
</dbReference>
<dbReference type="FunFam" id="1.20.920.20:FF:000001">
    <property type="entry name" value="dynein heavy chain 2, axonemal"/>
    <property type="match status" value="1"/>
</dbReference>
<dbReference type="GO" id="GO:0030286">
    <property type="term" value="C:dynein complex"/>
    <property type="evidence" value="ECO:0007669"/>
    <property type="project" value="UniProtKB-KW"/>
</dbReference>
<keyword evidence="8" id="KW-0243">Dynein</keyword>
<evidence type="ECO:0000256" key="13">
    <source>
        <dbReference type="ARBA" id="ARBA00023273"/>
    </source>
</evidence>
<feature type="coiled-coil region" evidence="14">
    <location>
        <begin position="908"/>
        <end position="968"/>
    </location>
</feature>
<feature type="domain" description="AAA+ ATPase" evidence="16">
    <location>
        <begin position="2255"/>
        <end position="2403"/>
    </location>
</feature>
<evidence type="ECO:0000259" key="16">
    <source>
        <dbReference type="SMART" id="SM00382"/>
    </source>
</evidence>
<dbReference type="Pfam" id="PF18198">
    <property type="entry name" value="AAA_lid_11"/>
    <property type="match status" value="1"/>
</dbReference>
<dbReference type="InterPro" id="IPR004273">
    <property type="entry name" value="Dynein_heavy_D6_P-loop"/>
</dbReference>
<dbReference type="FunFam" id="1.10.8.1220:FF:000001">
    <property type="entry name" value="Dynein axonemal heavy chain 5"/>
    <property type="match status" value="1"/>
</dbReference>
<dbReference type="GO" id="GO:0007018">
    <property type="term" value="P:microtubule-based movement"/>
    <property type="evidence" value="ECO:0007669"/>
    <property type="project" value="InterPro"/>
</dbReference>
<dbReference type="InterPro" id="IPR035699">
    <property type="entry name" value="AAA_6"/>
</dbReference>
<dbReference type="Pfam" id="PF18199">
    <property type="entry name" value="Dynein_C"/>
    <property type="match status" value="1"/>
</dbReference>
<dbReference type="FunFam" id="3.40.50.300:FF:002141">
    <property type="entry name" value="Dynein heavy chain"/>
    <property type="match status" value="1"/>
</dbReference>
<dbReference type="FunFam" id="3.40.50.300:FF:000063">
    <property type="entry name" value="dynein heavy chain 6, axonemal"/>
    <property type="match status" value="1"/>
</dbReference>
<evidence type="ECO:0000256" key="3">
    <source>
        <dbReference type="ARBA" id="ARBA00022490"/>
    </source>
</evidence>
<protein>
    <recommendedName>
        <fullName evidence="16">AAA+ ATPase domain-containing protein</fullName>
    </recommendedName>
</protein>
<feature type="domain" description="AAA+ ATPase" evidence="16">
    <location>
        <begin position="1839"/>
        <end position="1979"/>
    </location>
</feature>
<reference evidence="17" key="1">
    <citation type="submission" date="2021-01" db="EMBL/GenBank/DDBJ databases">
        <authorList>
            <consortium name="Genoscope - CEA"/>
            <person name="William W."/>
        </authorList>
    </citation>
    <scope>NUCLEOTIDE SEQUENCE</scope>
</reference>
<dbReference type="FunFam" id="1.20.58.1120:FF:000007">
    <property type="entry name" value="Dynein heavy chain 4"/>
    <property type="match status" value="1"/>
</dbReference>
<sequence length="4272" mass="496639">MLQESAKIKLAGRLFDRGKPPQSNNNERPLTAKIAIRAQMNQTMTKIEKVPDKLPAIHEERSFSYQKSGGAGLNQTRGKSQNNNDSFPKHNKTFDLTNDIFLDERRLLKSRQVHELMDRMIGRVKPPSPPKEVQKIVQVLPSNILDNTRMSMTRDNRTAARKTIRAQQMRKEILNKTSISQVSDSSEDSGEENGNFGLKDVDAFIQMIKEHKLSQQEFMYLIKRKKHSNDAYNMRIVNYPYIQKHQLNNFYTLSAKGLTRYENNITIEFVSLNTWLEERDQFNAIKSLSFFKKFRKWKTLKKWQKILHQHRTSIVQAQLCEKMLILNPIYQKLIVSHRSLCYDIEALRIVDIDKIEEELTDKKDQYLSLQEFSLLQQKQRNRLVEKIQIQSRKMKENCLSGLKTVIDKLRTQINQEKQSDDDHVPLKIEKNMSQSRQIDKKQQIIETFGFPERMDYGHRALMRTEFIKFLRLAYLLDFIAVQSLGQIYIKSATEFVDKLIKVQQCSKNNRKLPKLTENEDEKKDFQDYDPIFTIELRFNPIDGHLDIERQEVPWDTLSDNLLDFDLQECIRLKEEKVQTNEKVEKKQQNTQNANQQQQMEPQDDLIEDPEFVCKREVQNLYETQLEVHPSKRDFFSKIQEAFCDGLDQIQVIERWSKHPDFLQYVQALEEWDEIIGDKWTQPDSINLNPSYWIKEHPMNNIFMHEISQELDQAFQKLELFQKEFNEYLNLIWRQENSEISQLQNPRLMYQSKIFACTLKSAQLIDNILQQKLIPQVDIGLYRVKISNIQKQLSARQSQILAQLEELYLQLFRNRSQVLKAWLQQSIKSLSGMVIRIEEFIEQKNSVDRITKELPQRREEIETAISIMTLAQDCKLFSMKKEDKDLAQDLNYLESSLNVALSEADNNTAKNIEKFKKTLKERIDKLKGECLEVSEAVNKEKFLTLNTDLEDAIKELTEIDTKTKQLEQSAQLYTQYEEILQCQEQAQYEVLENTREQLNLRLGMWQGIQEFKKLSQEWQQLQFTSINAKEIAQKTEGFVRIVQRCEKNLQENRVIAYLKKIVWEFKDTIPVVTALRSQYLQQTHWQEIKQLVRQEFDVNDQQFTLNTLLDLNVAQHNEMITEIAVKAAQEDSLNTQLKILETQWNEVELKLKPYKDQLDVMVLGEVEELIQLFDEGLANMSNILASRYVRPLRQRAEKFQSDLLLLSDIIEKWVECQKKWMYLESIFCSQDIKKQLSNESQLFDSCDRLIKKLVKQVNLRPQIMRLLAMQNMLDNLTKTLETLEQIEKSLEDYLEVKRGSFPRFYFLSNDELLEILSKQTDINSVQSHLGQCFEALVKLYFGDQPNVIQGIYSPEGELVQYYKSIPARGNVETWLHLLELEMVETLRKLCKQGLQDYLNGIQKTKTDWILNHKSQIVAVVSQILWSINTEDAINESSVKANALYEWHDMMEMQLKQLTALVRGDLTVVQRKTIVSLITTDVHNRDIVMRLADNSIETTSDFQWQQQLRYYWDDECDDCLVKQVTSVFHYGYEYLGPTSRLVITPLTDRCWITITSALTNQLGAAPAGPAGTGKTESTKDLAKCLGRYCIVFNCSDQITAATMNKLFSGLAQQGAWACLDEFNRIDIEVLSVIAQQLLTIRIAQLQQLTEFLFDGRHIQLKNTYGVFITMNPGYAGRTELPDNLKSLFRPVAMMIPDYRLIAEIMLFAEGFENANDLSSKMVQLYKLSSQQLSQQDHYDFGMRAVKSLLVMAGSLKRADTTIPEDIVLIKAMRDANIPKFLKDDIPLFMALIQDLFPKVEIANTSFQFLEQQLNKKCRQFKLQIIPSFITKMLQLFDTQNVRFGTMIVGGSGSGKTNCYQILAETITDIKVQNLSQDPRFQELQYVILNPKSISMGELYGEVDPFTNEWQDGLASSIIRECNNSKERHWIVFDGPVDALWIENMNSVLDDSMTLCLANSERIKLRHELRMLFEVQDLSVASPATVSRCGMVYMTVQDINWYNYVECWIEETFSDLEKGQIKCCNQLKEKSKKSIQIEPKYLDLIRNLFKSQYKFLQEKLGNLDEPFITIEIQRVKSVCNIFTYFLKSILVQKSTDIPKQITAVFAYSCIWGLCASYEQKYYDKPLSICVYKQMGQGTCKNQILDVIKQSLKIYTLFKLLLGTFYQFITLYIYIIIFSYQLLFQIATYVKDQFQSLLYPKGDTIFDFYVDGNDFTTLQSWESQLQEFQFVKDQSFFSIVVQTVDTLKFQYIMQLLIREQIPTLITGQTGVGKSMLVQSLLYEMKLNENVQPVLLNFSAQTKSKQTQLAIESKLIKKGKILFGARVNETIAIFIDDINMPALEKYGAQPCIELLRQMIELQGTFDRTKLFWKHIEDVTLLIAGGPPGGGRNQLSSRFVRQFNVLNMPNQSDSILEMIYGSILKGYFNSINFSENVRKTSDQITRITVELFRRISQELLPIPAKFHYTFNSRDISKVFQGLLMIRPISCNNSNDTMAKLWVHECARVFCDRLISVQDKLWFYNTAVELLMRYFSVNKDDISSNILFSDILKLEAANVLYEEVSEKRKVIVKSLQDKLDDYIMATNDKMELVFFDDALEHILRISRIFRQPRGNAMLIGVGGSGKQSLTKLASFLMRSEIFQIEIVKTYNADSFRADLIKILMKTGGERIPLTFIFNEAQIIQESFLEDINNILNTGEVPNLFAKKEDLEQVYNTIRPLAIKAKRLDSPESLWTFFVEGIRNSLHIVLCMSPVGNQLRIRCRKFPSLVNCCTIDWFTQWPKEALLEVANKFLDKIPNLKQKDQLAQMCMEVNLQVANLCEKYQKELRRQVYTTPKSYLDQIQLYANLLIQKQQEHGLIQRKLADGLDKLFKANETVAVLKVEMQEIQPQLIEQSAKTEQFLKQLAIDQSEANLKERLVNDEAQIVNQQASEIKIIADEAQTELNKALPALKEAEEALQRINKNDIAEIKGFINPPPVVQLVLEAVCILLQEKTDWNSAKSVMLSNDFMDRLIKYDKSQITEQMLKKLRYITIKPEFDPICVAQKSQACKSLCMWCRAIDNYSKIAKEVEPRKKKVADMQQKLEVKNKELAVKQDELQKVRDRVAKLQKECDETVEKKNELEKELERTKKRLVAAEKLTYLLADEGIRWKDQIKLIEQVLQQIIGDVFLAASTVSYLGAFTGQYREQLIKNAIDKLKELDIPFSDNYSLSTTLENPIVIRDWVICGLPNDSISIDNGVIVTRADRWPLMIDPQGQANKWLKQFNKELKVMRFTEQHFLKGLQQCISSGYEVLFEEVEEKLEPSVDSVLQKQIIEVDGRRLIKVGDQKVDYHNQFKLYFTTKIANPNYLPEVFIKTTVINFSITFEGLCDQLLGDVMKFEKPEIEKQRDEIIIKMSNANKQLKGAQDSILDLLANAQGMILDNEQLIHTLEVSKFQSADIQKSLEETIIVEQQINESRNLYHSVAIRGTILYFVISDMSLIDPMYQYSLQYFKKLYNISLNLTPKTDLLSERLLYLEETITQTVFKDICRGLFQQHRKIFSFLICAQVQRQSGSVSNAAWNLLLRDQIPSTPIINPDKLFMKDSQWNLILCIQEQITELTDLSSDIKNNLLYWKEFAQIDDIYQASFPTQSPLAVCSTLNPFYRLLIIKALKPEKIMFGLTEYVIELFGEFYINLSSSSMEEIYQSSESHTPIIFILSPGADPTQTLFKLAKEQQSQIDVISLGQGQGKKAENLIQKGQKDGTWIMLQNCHLARSWMPQLEKLMESLTSHHIEVHNNFRIFLTSMPAAYFPVSTLQNGLKLTTEPPRGLKSNLLRSYQEFQQADNQQKLFKQLFFSISFFHAIVQERRKFGPLGFNISYEFNDSDLDISIQMMKMFISQEEEIPWDAMQFMIGQINYGGRVTDDQDRVCLTSILKKYLGDHIETNVKFSNSGIYYLPEDDYINYISQLPNQEDPEVFGMHENANIVFQTQESQKILDIILSIQPRVSSTSTQKSPDMIVMEKAIYFQSNLPEILDKNVCNQRHYQITENGSVQSLSTVLFQEIDKFNKLIELIQSTLIQLQQAIKGFVLISQELDEMYLAFLNNAIPPNWMKQSYSTLKPLSSWFKDLIARVQFIRSWMEKDFIPAYWMSGLFYPQGFLTGVLQTHSRKYKIPINKLNFKFKVLDIEQDRIRDEIKDGVYVYGLYLEGARWDYQHETLIEQQVGQIYFPLAMMYFQPMEEYQTGEEYYNCPCYKTSNRTGVLSTTGQSTNFILSIDLMSKTEKPEYWTLRGTAIISQLND</sequence>
<feature type="compositionally biased region" description="Polar residues" evidence="15">
    <location>
        <begin position="64"/>
        <end position="86"/>
    </location>
</feature>
<dbReference type="InterPro" id="IPR041228">
    <property type="entry name" value="Dynein_C"/>
</dbReference>
<proteinExistence type="inferred from homology"/>
<keyword evidence="5" id="KW-0677">Repeat</keyword>
<dbReference type="FunFam" id="3.10.490.20:FF:000005">
    <property type="entry name" value="Dynein axonemal heavy chain 6"/>
    <property type="match status" value="1"/>
</dbReference>
<dbReference type="InterPro" id="IPR003593">
    <property type="entry name" value="AAA+_ATPase"/>
</dbReference>
<evidence type="ECO:0000256" key="4">
    <source>
        <dbReference type="ARBA" id="ARBA00022701"/>
    </source>
</evidence>
<feature type="coiled-coil region" evidence="14">
    <location>
        <begin position="3069"/>
        <end position="3131"/>
    </location>
</feature>
<dbReference type="GO" id="GO:0051959">
    <property type="term" value="F:dynein light intermediate chain binding"/>
    <property type="evidence" value="ECO:0007669"/>
    <property type="project" value="InterPro"/>
</dbReference>
<feature type="region of interest" description="Disordered" evidence="15">
    <location>
        <begin position="580"/>
        <end position="603"/>
    </location>
</feature>
<dbReference type="InterPro" id="IPR013602">
    <property type="entry name" value="Dynein_heavy_linker"/>
</dbReference>
<dbReference type="Pfam" id="PF12775">
    <property type="entry name" value="AAA_7"/>
    <property type="match status" value="1"/>
</dbReference>
<evidence type="ECO:0000256" key="1">
    <source>
        <dbReference type="ARBA" id="ARBA00004430"/>
    </source>
</evidence>
<evidence type="ECO:0000256" key="8">
    <source>
        <dbReference type="ARBA" id="ARBA00023017"/>
    </source>
</evidence>
<organism evidence="17 18">
    <name type="scientific">Paramecium primaurelia</name>
    <dbReference type="NCBI Taxonomy" id="5886"/>
    <lineage>
        <taxon>Eukaryota</taxon>
        <taxon>Sar</taxon>
        <taxon>Alveolata</taxon>
        <taxon>Ciliophora</taxon>
        <taxon>Intramacronucleata</taxon>
        <taxon>Oligohymenophorea</taxon>
        <taxon>Peniculida</taxon>
        <taxon>Parameciidae</taxon>
        <taxon>Paramecium</taxon>
    </lineage>
</organism>
<gene>
    <name evidence="17" type="ORF">PPRIM_AZ9-3.1.T1110026</name>
</gene>
<keyword evidence="18" id="KW-1185">Reference proteome</keyword>
<comment type="similarity">
    <text evidence="2">Belongs to the dynein heavy chain family.</text>
</comment>
<feature type="coiled-coil region" evidence="14">
    <location>
        <begin position="1265"/>
        <end position="1292"/>
    </location>
</feature>
<keyword evidence="12" id="KW-0206">Cytoskeleton</keyword>
<evidence type="ECO:0000256" key="14">
    <source>
        <dbReference type="SAM" id="Coils"/>
    </source>
</evidence>
<dbReference type="PANTHER" id="PTHR22878:SF68">
    <property type="entry name" value="DYNEIN HEAVY CHAIN 6, AXONEMAL-LIKE"/>
    <property type="match status" value="1"/>
</dbReference>
<dbReference type="Pfam" id="PF12780">
    <property type="entry name" value="AAA_8"/>
    <property type="match status" value="1"/>
</dbReference>
<evidence type="ECO:0000313" key="17">
    <source>
        <dbReference type="EMBL" id="CAD8099920.1"/>
    </source>
</evidence>
<dbReference type="FunFam" id="1.10.8.710:FF:000004">
    <property type="entry name" value="Dynein axonemal heavy chain 6"/>
    <property type="match status" value="1"/>
</dbReference>
<dbReference type="GO" id="GO:0005524">
    <property type="term" value="F:ATP binding"/>
    <property type="evidence" value="ECO:0007669"/>
    <property type="project" value="UniProtKB-KW"/>
</dbReference>
<evidence type="ECO:0000256" key="11">
    <source>
        <dbReference type="ARBA" id="ARBA00023175"/>
    </source>
</evidence>
<dbReference type="FunFam" id="3.40.50.300:FF:000049">
    <property type="entry name" value="Dynein, axonemal, heavy chain 5"/>
    <property type="match status" value="1"/>
</dbReference>
<dbReference type="PANTHER" id="PTHR22878">
    <property type="entry name" value="DYNEIN HEAVY CHAIN 6, AXONEMAL-LIKE-RELATED"/>
    <property type="match status" value="1"/>
</dbReference>
<dbReference type="GO" id="GO:0005874">
    <property type="term" value="C:microtubule"/>
    <property type="evidence" value="ECO:0007669"/>
    <property type="project" value="UniProtKB-KW"/>
</dbReference>
<evidence type="ECO:0000256" key="5">
    <source>
        <dbReference type="ARBA" id="ARBA00022737"/>
    </source>
</evidence>
<comment type="caution">
    <text evidence="17">The sequence shown here is derived from an EMBL/GenBank/DDBJ whole genome shotgun (WGS) entry which is preliminary data.</text>
</comment>
<accession>A0A8S1P9Z4</accession>
<dbReference type="OMA" id="VESFDWQ"/>
<keyword evidence="6" id="KW-0547">Nucleotide-binding</keyword>
<evidence type="ECO:0000256" key="7">
    <source>
        <dbReference type="ARBA" id="ARBA00022840"/>
    </source>
</evidence>
<dbReference type="Pfam" id="PF12777">
    <property type="entry name" value="MT"/>
    <property type="match status" value="1"/>
</dbReference>
<dbReference type="Pfam" id="PF17857">
    <property type="entry name" value="AAA_lid_1"/>
    <property type="match status" value="1"/>
</dbReference>
<dbReference type="FunFam" id="1.20.920.30:FF:000002">
    <property type="entry name" value="Dynein axonemal heavy chain 3"/>
    <property type="match status" value="1"/>
</dbReference>
<dbReference type="GO" id="GO:0045505">
    <property type="term" value="F:dynein intermediate chain binding"/>
    <property type="evidence" value="ECO:0007669"/>
    <property type="project" value="InterPro"/>
</dbReference>
<keyword evidence="10" id="KW-0969">Cilium</keyword>
<evidence type="ECO:0000313" key="18">
    <source>
        <dbReference type="Proteomes" id="UP000688137"/>
    </source>
</evidence>
<dbReference type="InterPro" id="IPR041589">
    <property type="entry name" value="DNAH3_AAA_lid_1"/>
</dbReference>
<keyword evidence="13" id="KW-0966">Cell projection</keyword>
<dbReference type="GO" id="GO:0005930">
    <property type="term" value="C:axoneme"/>
    <property type="evidence" value="ECO:0007669"/>
    <property type="project" value="UniProtKB-SubCell"/>
</dbReference>
<evidence type="ECO:0000256" key="15">
    <source>
        <dbReference type="SAM" id="MobiDB-lite"/>
    </source>
</evidence>
<evidence type="ECO:0000256" key="9">
    <source>
        <dbReference type="ARBA" id="ARBA00023054"/>
    </source>
</evidence>
<dbReference type="Pfam" id="PF12781">
    <property type="entry name" value="AAA_9"/>
    <property type="match status" value="1"/>
</dbReference>
<dbReference type="FunFam" id="1.20.140.100:FF:000001">
    <property type="entry name" value="dynein heavy chain 17, axonemal"/>
    <property type="match status" value="1"/>
</dbReference>
<dbReference type="SMART" id="SM00382">
    <property type="entry name" value="AAA"/>
    <property type="match status" value="3"/>
</dbReference>